<organism evidence="2 3">
    <name type="scientific">Mycobacterium tuberculosis</name>
    <dbReference type="NCBI Taxonomy" id="1773"/>
    <lineage>
        <taxon>Bacteria</taxon>
        <taxon>Bacillati</taxon>
        <taxon>Actinomycetota</taxon>
        <taxon>Actinomycetes</taxon>
        <taxon>Mycobacteriales</taxon>
        <taxon>Mycobacteriaceae</taxon>
        <taxon>Mycobacterium</taxon>
        <taxon>Mycobacterium tuberculosis complex</taxon>
    </lineage>
</organism>
<dbReference type="AlphaFoldDB" id="A0A655JP23"/>
<reference evidence="2 3" key="1">
    <citation type="submission" date="2015-03" db="EMBL/GenBank/DDBJ databases">
        <authorList>
            <consortium name="Pathogen Informatics"/>
        </authorList>
    </citation>
    <scope>NUCLEOTIDE SEQUENCE [LARGE SCALE GENOMIC DNA]</scope>
    <source>
        <strain evidence="2 3">M09401471</strain>
    </source>
</reference>
<name>A0A655JP23_MYCTX</name>
<evidence type="ECO:0000256" key="1">
    <source>
        <dbReference type="SAM" id="MobiDB-lite"/>
    </source>
</evidence>
<sequence>MKGQRLHSADARTGPCRGVECAQPAAHFARRALGECHSQHLPGGDVTARDQRSDPVSDGAGLAGSGTGQHAHRSTRSQYGFALLVVQPGNQWVAGYRHDVHLGSGR</sequence>
<dbReference type="Proteomes" id="UP000044938">
    <property type="component" value="Unassembled WGS sequence"/>
</dbReference>
<proteinExistence type="predicted"/>
<gene>
    <name evidence="2" type="ORF">ERS007720_04295</name>
</gene>
<evidence type="ECO:0000313" key="3">
    <source>
        <dbReference type="Proteomes" id="UP000044938"/>
    </source>
</evidence>
<protein>
    <submittedName>
        <fullName evidence="2">Uncharacterized protein</fullName>
    </submittedName>
</protein>
<dbReference type="EMBL" id="CSAJ01000876">
    <property type="protein sequence ID" value="COX32184.1"/>
    <property type="molecule type" value="Genomic_DNA"/>
</dbReference>
<accession>A0A655JP23</accession>
<feature type="region of interest" description="Disordered" evidence="1">
    <location>
        <begin position="37"/>
        <end position="74"/>
    </location>
</feature>
<evidence type="ECO:0000313" key="2">
    <source>
        <dbReference type="EMBL" id="COX32184.1"/>
    </source>
</evidence>